<evidence type="ECO:0000256" key="1">
    <source>
        <dbReference type="ARBA" id="ARBA00004496"/>
    </source>
</evidence>
<dbReference type="InterPro" id="IPR013783">
    <property type="entry name" value="Ig-like_fold"/>
</dbReference>
<evidence type="ECO:0000313" key="7">
    <source>
        <dbReference type="EMBL" id="CAC5404920.1"/>
    </source>
</evidence>
<dbReference type="CDD" id="cd00096">
    <property type="entry name" value="Ig"/>
    <property type="match status" value="1"/>
</dbReference>
<gene>
    <name evidence="7" type="ORF">MCOR_38658</name>
</gene>
<dbReference type="PROSITE" id="PS50835">
    <property type="entry name" value="IG_LIKE"/>
    <property type="match status" value="4"/>
</dbReference>
<dbReference type="InterPro" id="IPR003599">
    <property type="entry name" value="Ig_sub"/>
</dbReference>
<feature type="domain" description="Ig-like" evidence="6">
    <location>
        <begin position="124"/>
        <end position="192"/>
    </location>
</feature>
<dbReference type="InterPro" id="IPR036179">
    <property type="entry name" value="Ig-like_dom_sf"/>
</dbReference>
<keyword evidence="2" id="KW-0963">Cytoplasm</keyword>
<feature type="domain" description="Ig-like" evidence="6">
    <location>
        <begin position="278"/>
        <end position="374"/>
    </location>
</feature>
<organism evidence="7 8">
    <name type="scientific">Mytilus coruscus</name>
    <name type="common">Sea mussel</name>
    <dbReference type="NCBI Taxonomy" id="42192"/>
    <lineage>
        <taxon>Eukaryota</taxon>
        <taxon>Metazoa</taxon>
        <taxon>Spiralia</taxon>
        <taxon>Lophotrochozoa</taxon>
        <taxon>Mollusca</taxon>
        <taxon>Bivalvia</taxon>
        <taxon>Autobranchia</taxon>
        <taxon>Pteriomorphia</taxon>
        <taxon>Mytilida</taxon>
        <taxon>Mytiloidea</taxon>
        <taxon>Mytilidae</taxon>
        <taxon>Mytilinae</taxon>
        <taxon>Mytilus</taxon>
    </lineage>
</organism>
<feature type="domain" description="Ig-like" evidence="6">
    <location>
        <begin position="630"/>
        <end position="686"/>
    </location>
</feature>
<keyword evidence="4" id="KW-1015">Disulfide bond</keyword>
<sequence>MGRIRNCFEENSGKFVKLLTGKLNHIVFMLRKRGAITEDQKQCVNECNESLSLYTRIEALFWYIEINKSTDVFIDVLNITEISEIAMIVRYGICHCGALSYDFSLVAAKYYLKTELRDCVFEIGSKVVLSCEVSCERAVYWFKNGIEISPNTKYELKNKGLVRQLIIRKAQEEDAGDYLCKCCYEKSECTLTVAARFIFTSELIDCVFEIGSDVVLSCKGSDDRDVKWSKSGIEIASNTKYKLKNKGLVHQLIIINAQGEDAGDYLCKCCYETSCCTLKVIKVIEGLKDLEVKNGERLHLTCKLNADVNIKWDRNGQELSGDDQIDFYEAVEENSFKYTLTIKNMKEGNSGVYSCFYQNWRISCDVKVTEKTIEQIINVGPMEIFYEVNDTKRKLEEKQQEIELKQIHFLEMETDMITKEQEMSAKEFVIEKDKLREIEKEKRLLRQKNEELKRELEKSQKNVHMMGTELEILKEEKEKLEDRVAVLEEYIHATNEDHKRTLKEIKQLIQDIKTSGIHALNSFIMGRIQDCFKENSDVIVELLSKNLNQIVFKLHRKNIISDSEKLGVECSLSPYLGIRDLFYYIEVNDKSEEFIEVLNQTENSGIAHLVRLSANYYFTSELKNSEFAIGTDVVLSCEISNDRSVQWFKNGIELSTGSKYTLKNDVLVHQLIIFNAQEEDAGDYLCECCYAKTKCRLKAGLQVIKALRDLELVKGETLHLSCKLNRDLNVKWLKMAKKFYATNKQIARKLLRKICSSTH</sequence>
<keyword evidence="5" id="KW-0175">Coiled coil</keyword>
<evidence type="ECO:0000313" key="8">
    <source>
        <dbReference type="Proteomes" id="UP000507470"/>
    </source>
</evidence>
<keyword evidence="8" id="KW-1185">Reference proteome</keyword>
<dbReference type="SUPFAM" id="SSF48726">
    <property type="entry name" value="Immunoglobulin"/>
    <property type="match status" value="4"/>
</dbReference>
<dbReference type="SMART" id="SM00408">
    <property type="entry name" value="IGc2"/>
    <property type="match status" value="4"/>
</dbReference>
<dbReference type="Pfam" id="PF07679">
    <property type="entry name" value="I-set"/>
    <property type="match status" value="4"/>
</dbReference>
<comment type="subcellular location">
    <subcellularLocation>
        <location evidence="1">Cytoplasm</location>
    </subcellularLocation>
</comment>
<dbReference type="EMBL" id="CACVKT020007047">
    <property type="protein sequence ID" value="CAC5404920.1"/>
    <property type="molecule type" value="Genomic_DNA"/>
</dbReference>
<dbReference type="PANTHER" id="PTHR35971:SF5">
    <property type="entry name" value="OBSCURIN LIKE CYTOSKELETAL ADAPTOR 1"/>
    <property type="match status" value="1"/>
</dbReference>
<dbReference type="SMART" id="SM00409">
    <property type="entry name" value="IG"/>
    <property type="match status" value="4"/>
</dbReference>
<dbReference type="Gene3D" id="2.60.40.10">
    <property type="entry name" value="Immunoglobulins"/>
    <property type="match status" value="4"/>
</dbReference>
<dbReference type="AlphaFoldDB" id="A0A6J8DCS9"/>
<evidence type="ECO:0000256" key="4">
    <source>
        <dbReference type="ARBA" id="ARBA00023157"/>
    </source>
</evidence>
<evidence type="ECO:0000256" key="5">
    <source>
        <dbReference type="SAM" id="Coils"/>
    </source>
</evidence>
<dbReference type="GO" id="GO:0005737">
    <property type="term" value="C:cytoplasm"/>
    <property type="evidence" value="ECO:0007669"/>
    <property type="project" value="UniProtKB-SubCell"/>
</dbReference>
<proteinExistence type="predicted"/>
<feature type="coiled-coil region" evidence="5">
    <location>
        <begin position="388"/>
        <end position="515"/>
    </location>
</feature>
<dbReference type="InterPro" id="IPR052385">
    <property type="entry name" value="Obscurin/Obscurin-like_Reg"/>
</dbReference>
<reference evidence="7 8" key="1">
    <citation type="submission" date="2020-06" db="EMBL/GenBank/DDBJ databases">
        <authorList>
            <person name="Li R."/>
            <person name="Bekaert M."/>
        </authorList>
    </citation>
    <scope>NUCLEOTIDE SEQUENCE [LARGE SCALE GENOMIC DNA]</scope>
    <source>
        <strain evidence="8">wild</strain>
    </source>
</reference>
<dbReference type="InterPro" id="IPR003598">
    <property type="entry name" value="Ig_sub2"/>
</dbReference>
<dbReference type="InterPro" id="IPR013098">
    <property type="entry name" value="Ig_I-set"/>
</dbReference>
<evidence type="ECO:0000256" key="3">
    <source>
        <dbReference type="ARBA" id="ARBA00022553"/>
    </source>
</evidence>
<evidence type="ECO:0000256" key="2">
    <source>
        <dbReference type="ARBA" id="ARBA00022490"/>
    </source>
</evidence>
<dbReference type="PANTHER" id="PTHR35971">
    <property type="entry name" value="SI:DKEY-31G6.6"/>
    <property type="match status" value="1"/>
</dbReference>
<dbReference type="Proteomes" id="UP000507470">
    <property type="component" value="Unassembled WGS sequence"/>
</dbReference>
<evidence type="ECO:0000259" key="6">
    <source>
        <dbReference type="PROSITE" id="PS50835"/>
    </source>
</evidence>
<protein>
    <recommendedName>
        <fullName evidence="6">Ig-like domain-containing protein</fullName>
    </recommendedName>
</protein>
<keyword evidence="3" id="KW-0597">Phosphoprotein</keyword>
<dbReference type="InterPro" id="IPR007110">
    <property type="entry name" value="Ig-like_dom"/>
</dbReference>
<accession>A0A6J8DCS9</accession>
<dbReference type="OrthoDB" id="6107607at2759"/>
<feature type="domain" description="Ig-like" evidence="6">
    <location>
        <begin position="211"/>
        <end position="267"/>
    </location>
</feature>
<name>A0A6J8DCS9_MYTCO</name>